<accession>A0ABD1C6K9</accession>
<comment type="caution">
    <text evidence="2">The sequence shown here is derived from an EMBL/GenBank/DDBJ whole genome shotgun (WGS) entry which is preliminary data.</text>
</comment>
<reference evidence="2 3" key="1">
    <citation type="submission" date="2024-04" db="EMBL/GenBank/DDBJ databases">
        <title>Genome assembly C_amara_ONT_v2.</title>
        <authorList>
            <person name="Yant L."/>
            <person name="Moore C."/>
            <person name="Slenker M."/>
        </authorList>
    </citation>
    <scope>NUCLEOTIDE SEQUENCE [LARGE SCALE GENOMIC DNA]</scope>
    <source>
        <tissue evidence="2">Leaf</tissue>
    </source>
</reference>
<organism evidence="2 3">
    <name type="scientific">Cardamine amara subsp. amara</name>
    <dbReference type="NCBI Taxonomy" id="228776"/>
    <lineage>
        <taxon>Eukaryota</taxon>
        <taxon>Viridiplantae</taxon>
        <taxon>Streptophyta</taxon>
        <taxon>Embryophyta</taxon>
        <taxon>Tracheophyta</taxon>
        <taxon>Spermatophyta</taxon>
        <taxon>Magnoliopsida</taxon>
        <taxon>eudicotyledons</taxon>
        <taxon>Gunneridae</taxon>
        <taxon>Pentapetalae</taxon>
        <taxon>rosids</taxon>
        <taxon>malvids</taxon>
        <taxon>Brassicales</taxon>
        <taxon>Brassicaceae</taxon>
        <taxon>Cardamineae</taxon>
        <taxon>Cardamine</taxon>
    </lineage>
</organism>
<proteinExistence type="predicted"/>
<dbReference type="Pfam" id="PF13966">
    <property type="entry name" value="zf-RVT"/>
    <property type="match status" value="1"/>
</dbReference>
<dbReference type="Proteomes" id="UP001558713">
    <property type="component" value="Unassembled WGS sequence"/>
</dbReference>
<dbReference type="InterPro" id="IPR026960">
    <property type="entry name" value="RVT-Znf"/>
</dbReference>
<dbReference type="EMBL" id="JBANAX010000044">
    <property type="protein sequence ID" value="KAL1224904.1"/>
    <property type="molecule type" value="Genomic_DNA"/>
</dbReference>
<name>A0ABD1C6K9_CARAN</name>
<evidence type="ECO:0000313" key="3">
    <source>
        <dbReference type="Proteomes" id="UP001558713"/>
    </source>
</evidence>
<feature type="domain" description="Reverse transcriptase zinc-binding" evidence="1">
    <location>
        <begin position="49"/>
        <end position="141"/>
    </location>
</feature>
<gene>
    <name evidence="2" type="ORF">V5N11_035212</name>
</gene>
<keyword evidence="3" id="KW-1185">Reference proteome</keyword>
<dbReference type="AlphaFoldDB" id="A0ABD1C6K9"/>
<evidence type="ECO:0000259" key="1">
    <source>
        <dbReference type="Pfam" id="PF13966"/>
    </source>
</evidence>
<protein>
    <recommendedName>
        <fullName evidence="1">Reverse transcriptase zinc-binding domain-containing protein</fullName>
    </recommendedName>
</protein>
<evidence type="ECO:0000313" key="2">
    <source>
        <dbReference type="EMBL" id="KAL1224904.1"/>
    </source>
</evidence>
<sequence>MVNGMHKWDIERVRQVVDPLDVEIVLGIKLNGRDERGYLGWHYTEEGVYTVKSGYWLATHLATKKIPINPPAGNLEIKQSIWKLNAAPKLNHLLWRMMENALATGTILGRHNITVDATCKRCCQEDESIHHLFFMCPYAQSISRGANISHRILLDPLVDLNTKIKSIGECNHIKRIPSLLNQLPIWILWRIWKSRNI</sequence>